<accession>A0ABU9YJS2</accession>
<dbReference type="PANTHER" id="PTHR23131">
    <property type="entry name" value="ENDORIBONUCLEASE LACTB2"/>
    <property type="match status" value="1"/>
</dbReference>
<dbReference type="InterPro" id="IPR036866">
    <property type="entry name" value="RibonucZ/Hydroxyglut_hydro"/>
</dbReference>
<proteinExistence type="predicted"/>
<sequence length="304" mass="32508">MSSPISYRREMPFDYGRLETVAPGLRRIVARNPSAFTFHGTGTYVVGEGRVAVIDPGPYLPEHVAALLAGLGNEQVSHILVTHTHNDHSPAAALLKQATGAESWAFGPHGAGRAGADGAGAAAVEEGGDRDFQPDHLLADGDVIRGQGWTIEAVHTPGHTSNHLCFGWRETRTLFSGDHVMGWSTSVIAPPDGEMAAYLASLHKLLDRDDAVYWPTHGPAITDPHPHVRAFIAHRQAREDQILTALAAGPARIVEMVPAMYQGTDPRLFPAAARSVLAHLLHLETRGLVTAGDGAPLDAVWQRG</sequence>
<evidence type="ECO:0000313" key="2">
    <source>
        <dbReference type="EMBL" id="MEN2988982.1"/>
    </source>
</evidence>
<feature type="domain" description="Metallo-beta-lactamase" evidence="1">
    <location>
        <begin position="39"/>
        <end position="217"/>
    </location>
</feature>
<evidence type="ECO:0000313" key="3">
    <source>
        <dbReference type="Proteomes" id="UP001413721"/>
    </source>
</evidence>
<comment type="caution">
    <text evidence="2">The sequence shown here is derived from an EMBL/GenBank/DDBJ whole genome shotgun (WGS) entry which is preliminary data.</text>
</comment>
<evidence type="ECO:0000259" key="1">
    <source>
        <dbReference type="SMART" id="SM00849"/>
    </source>
</evidence>
<dbReference type="SUPFAM" id="SSF56281">
    <property type="entry name" value="Metallo-hydrolase/oxidoreductase"/>
    <property type="match status" value="1"/>
</dbReference>
<dbReference type="PANTHER" id="PTHR23131:SF0">
    <property type="entry name" value="ENDORIBONUCLEASE LACTB2"/>
    <property type="match status" value="1"/>
</dbReference>
<dbReference type="Gene3D" id="1.10.10.10">
    <property type="entry name" value="Winged helix-like DNA-binding domain superfamily/Winged helix DNA-binding domain"/>
    <property type="match status" value="1"/>
</dbReference>
<gene>
    <name evidence="2" type="ORF">WG926_11765</name>
</gene>
<dbReference type="InterPro" id="IPR050662">
    <property type="entry name" value="Sec-metab_biosynth-thioest"/>
</dbReference>
<organism evidence="2 3">
    <name type="scientific">Tistrella arctica</name>
    <dbReference type="NCBI Taxonomy" id="3133430"/>
    <lineage>
        <taxon>Bacteria</taxon>
        <taxon>Pseudomonadati</taxon>
        <taxon>Pseudomonadota</taxon>
        <taxon>Alphaproteobacteria</taxon>
        <taxon>Geminicoccales</taxon>
        <taxon>Geminicoccaceae</taxon>
        <taxon>Tistrella</taxon>
    </lineage>
</organism>
<reference evidence="2 3" key="1">
    <citation type="submission" date="2024-03" db="EMBL/GenBank/DDBJ databases">
        <title>High-quality draft genome sequencing of Tistrella sp. BH-R2-4.</title>
        <authorList>
            <person name="Dong C."/>
        </authorList>
    </citation>
    <scope>NUCLEOTIDE SEQUENCE [LARGE SCALE GENOMIC DNA]</scope>
    <source>
        <strain evidence="2 3">BH-R2-4</strain>
    </source>
</reference>
<dbReference type="InterPro" id="IPR001279">
    <property type="entry name" value="Metallo-B-lactamas"/>
</dbReference>
<dbReference type="CDD" id="cd16278">
    <property type="entry name" value="metallo-hydrolase-like_MBL-fold"/>
    <property type="match status" value="1"/>
</dbReference>
<keyword evidence="3" id="KW-1185">Reference proteome</keyword>
<dbReference type="InterPro" id="IPR041516">
    <property type="entry name" value="LACTB2_WH"/>
</dbReference>
<dbReference type="InterPro" id="IPR036388">
    <property type="entry name" value="WH-like_DNA-bd_sf"/>
</dbReference>
<dbReference type="Gene3D" id="3.60.15.10">
    <property type="entry name" value="Ribonuclease Z/Hydroxyacylglutathione hydrolase-like"/>
    <property type="match status" value="1"/>
</dbReference>
<name>A0ABU9YJS2_9PROT</name>
<dbReference type="EMBL" id="JBBKTW010000004">
    <property type="protein sequence ID" value="MEN2988982.1"/>
    <property type="molecule type" value="Genomic_DNA"/>
</dbReference>
<dbReference type="SMART" id="SM00849">
    <property type="entry name" value="Lactamase_B"/>
    <property type="match status" value="1"/>
</dbReference>
<dbReference type="Proteomes" id="UP001413721">
    <property type="component" value="Unassembled WGS sequence"/>
</dbReference>
<dbReference type="RefSeq" id="WP_345933722.1">
    <property type="nucleotide sequence ID" value="NZ_JBBKTV010000006.1"/>
</dbReference>
<dbReference type="Pfam" id="PF00753">
    <property type="entry name" value="Lactamase_B"/>
    <property type="match status" value="1"/>
</dbReference>
<protein>
    <submittedName>
        <fullName evidence="2">MBL fold metallo-hydrolase</fullName>
    </submittedName>
</protein>
<dbReference type="Pfam" id="PF17778">
    <property type="entry name" value="WHD_BLACT"/>
    <property type="match status" value="1"/>
</dbReference>